<dbReference type="Proteomes" id="UP000770717">
    <property type="component" value="Unassembled WGS sequence"/>
</dbReference>
<reference evidence="1" key="1">
    <citation type="thesis" date="2020" institute="ProQuest LLC" country="789 East Eisenhower Parkway, Ann Arbor, MI, USA">
        <title>Comparative Genomics and Chromosome Evolution.</title>
        <authorList>
            <person name="Mudd A.B."/>
        </authorList>
    </citation>
    <scope>NUCLEOTIDE SEQUENCE</scope>
    <source>
        <strain evidence="1">HN-11 Male</strain>
        <tissue evidence="1">Kidney and liver</tissue>
    </source>
</reference>
<dbReference type="EMBL" id="WNTK01000002">
    <property type="protein sequence ID" value="KAG9489651.1"/>
    <property type="molecule type" value="Genomic_DNA"/>
</dbReference>
<gene>
    <name evidence="1" type="ORF">GDO78_005547</name>
</gene>
<dbReference type="AlphaFoldDB" id="A0A8J6KEV6"/>
<keyword evidence="2" id="KW-1185">Reference proteome</keyword>
<proteinExistence type="predicted"/>
<accession>A0A8J6KEV6</accession>
<sequence length="87" mass="9943">MSALWQVTCTFCWALLEISPSMLQQTHKIVDLKTHSSKVCRVHLKHSITCNILCLVAGFQYGICRKCAIYLLACYHGPNVTRPWKSF</sequence>
<protein>
    <submittedName>
        <fullName evidence="1">Uncharacterized protein</fullName>
    </submittedName>
</protein>
<evidence type="ECO:0000313" key="1">
    <source>
        <dbReference type="EMBL" id="KAG9489651.1"/>
    </source>
</evidence>
<name>A0A8J6KEV6_ELECQ</name>
<evidence type="ECO:0000313" key="2">
    <source>
        <dbReference type="Proteomes" id="UP000770717"/>
    </source>
</evidence>
<organism evidence="1 2">
    <name type="scientific">Eleutherodactylus coqui</name>
    <name type="common">Puerto Rican coqui</name>
    <dbReference type="NCBI Taxonomy" id="57060"/>
    <lineage>
        <taxon>Eukaryota</taxon>
        <taxon>Metazoa</taxon>
        <taxon>Chordata</taxon>
        <taxon>Craniata</taxon>
        <taxon>Vertebrata</taxon>
        <taxon>Euteleostomi</taxon>
        <taxon>Amphibia</taxon>
        <taxon>Batrachia</taxon>
        <taxon>Anura</taxon>
        <taxon>Neobatrachia</taxon>
        <taxon>Hyloidea</taxon>
        <taxon>Eleutherodactylidae</taxon>
        <taxon>Eleutherodactylinae</taxon>
        <taxon>Eleutherodactylus</taxon>
        <taxon>Eleutherodactylus</taxon>
    </lineage>
</organism>
<comment type="caution">
    <text evidence="1">The sequence shown here is derived from an EMBL/GenBank/DDBJ whole genome shotgun (WGS) entry which is preliminary data.</text>
</comment>